<gene>
    <name evidence="1" type="ORF">Q766_05320</name>
</gene>
<dbReference type="STRING" id="1121898.GCA_000422725_01504"/>
<dbReference type="Proteomes" id="UP000030111">
    <property type="component" value="Unassembled WGS sequence"/>
</dbReference>
<sequence length="111" mass="12643">MLLKPVLPVVSYMANYDYITKVLCENKAKPQMHCNGKCHLMKELAKAADQEKPLSEKKSSHIETEVLFCQAFADYTFAHFTNAVKKNTPVYRNLYSHLNCAPVFHPPLVIS</sequence>
<dbReference type="AlphaFoldDB" id="A0A0A2N1K3"/>
<dbReference type="EMBL" id="JRLY01000002">
    <property type="protein sequence ID" value="KGO94340.1"/>
    <property type="molecule type" value="Genomic_DNA"/>
</dbReference>
<evidence type="ECO:0000313" key="2">
    <source>
        <dbReference type="Proteomes" id="UP000030111"/>
    </source>
</evidence>
<comment type="caution">
    <text evidence="1">The sequence shown here is derived from an EMBL/GenBank/DDBJ whole genome shotgun (WGS) entry which is preliminary data.</text>
</comment>
<name>A0A0A2N1K3_9FLAO</name>
<reference evidence="1 2" key="1">
    <citation type="submission" date="2013-09" db="EMBL/GenBank/DDBJ databases">
        <authorList>
            <person name="Zeng Z."/>
            <person name="Chen C."/>
        </authorList>
    </citation>
    <scope>NUCLEOTIDE SEQUENCE [LARGE SCALE GENOMIC DNA]</scope>
    <source>
        <strain evidence="1 2">WB 4.1-42</strain>
    </source>
</reference>
<keyword evidence="2" id="KW-1185">Reference proteome</keyword>
<accession>A0A0A2N1K3</accession>
<dbReference type="OrthoDB" id="980645at2"/>
<dbReference type="eggNOG" id="ENOG5032ZRJ">
    <property type="taxonomic scope" value="Bacteria"/>
</dbReference>
<evidence type="ECO:0000313" key="1">
    <source>
        <dbReference type="EMBL" id="KGO94340.1"/>
    </source>
</evidence>
<protein>
    <submittedName>
        <fullName evidence="1">Uncharacterized protein</fullName>
    </submittedName>
</protein>
<organism evidence="1 2">
    <name type="scientific">Flavobacterium subsaxonicum WB 4.1-42 = DSM 21790</name>
    <dbReference type="NCBI Taxonomy" id="1121898"/>
    <lineage>
        <taxon>Bacteria</taxon>
        <taxon>Pseudomonadati</taxon>
        <taxon>Bacteroidota</taxon>
        <taxon>Flavobacteriia</taxon>
        <taxon>Flavobacteriales</taxon>
        <taxon>Flavobacteriaceae</taxon>
        <taxon>Flavobacterium</taxon>
    </lineage>
</organism>
<proteinExistence type="predicted"/>